<gene>
    <name evidence="1" type="ORF">KCX82_06140</name>
</gene>
<dbReference type="AlphaFoldDB" id="A0A8J8B0C4"/>
<dbReference type="Proteomes" id="UP000675664">
    <property type="component" value="Unassembled WGS sequence"/>
</dbReference>
<evidence type="ECO:0000313" key="2">
    <source>
        <dbReference type="Proteomes" id="UP000675664"/>
    </source>
</evidence>
<keyword evidence="2" id="KW-1185">Reference proteome</keyword>
<reference evidence="1" key="2">
    <citation type="submission" date="2021-04" db="EMBL/GenBank/DDBJ databases">
        <authorList>
            <person name="Liu J."/>
        </authorList>
    </citation>
    <scope>NUCLEOTIDE SEQUENCE</scope>
    <source>
        <strain evidence="1">BAD-6</strain>
    </source>
</reference>
<protein>
    <submittedName>
        <fullName evidence="1">Uncharacterized protein</fullName>
    </submittedName>
</protein>
<accession>A0A8J8B0C4</accession>
<sequence length="94" mass="10239">MNIIFVADPNNLLYLLCASGQNHRLGTGSSMVVGTIMGRRLGGDILFQEAVGYKLQSRVRVSLESIVQYPFHMHTNVIEIICVVDGSISISDSA</sequence>
<evidence type="ECO:0000313" key="1">
    <source>
        <dbReference type="EMBL" id="MBR0597443.1"/>
    </source>
</evidence>
<reference evidence="1" key="1">
    <citation type="submission" date="2021-04" db="EMBL/GenBank/DDBJ databases">
        <title>Sinoanaerobacter chloroacetimidivorans sp. nov., an obligate anaerobic bacterium isolated from anaerobic sludge.</title>
        <authorList>
            <person name="Bao Y."/>
        </authorList>
    </citation>
    <scope>NUCLEOTIDE SEQUENCE</scope>
    <source>
        <strain evidence="1">BAD-6</strain>
    </source>
</reference>
<dbReference type="EMBL" id="JAGSND010000003">
    <property type="protein sequence ID" value="MBR0597443.1"/>
    <property type="molecule type" value="Genomic_DNA"/>
</dbReference>
<dbReference type="RefSeq" id="WP_227017826.1">
    <property type="nucleotide sequence ID" value="NZ_JAGSND010000003.1"/>
</dbReference>
<proteinExistence type="predicted"/>
<comment type="caution">
    <text evidence="1">The sequence shown here is derived from an EMBL/GenBank/DDBJ whole genome shotgun (WGS) entry which is preliminary data.</text>
</comment>
<organism evidence="1 2">
    <name type="scientific">Sinanaerobacter chloroacetimidivorans</name>
    <dbReference type="NCBI Taxonomy" id="2818044"/>
    <lineage>
        <taxon>Bacteria</taxon>
        <taxon>Bacillati</taxon>
        <taxon>Bacillota</taxon>
        <taxon>Clostridia</taxon>
        <taxon>Peptostreptococcales</taxon>
        <taxon>Anaerovoracaceae</taxon>
        <taxon>Sinanaerobacter</taxon>
    </lineage>
</organism>
<name>A0A8J8B0C4_9FIRM</name>